<dbReference type="PANTHER" id="PTHR10696">
    <property type="entry name" value="GAMMA-BUTYROBETAINE HYDROXYLASE-RELATED"/>
    <property type="match status" value="1"/>
</dbReference>
<protein>
    <submittedName>
        <fullName evidence="3">BBOX1 protein</fullName>
    </submittedName>
</protein>
<reference evidence="3" key="1">
    <citation type="submission" date="2021-02" db="EMBL/GenBank/DDBJ databases">
        <authorList>
            <person name="Dougan E. K."/>
            <person name="Rhodes N."/>
            <person name="Thang M."/>
            <person name="Chan C."/>
        </authorList>
    </citation>
    <scope>NUCLEOTIDE SEQUENCE</scope>
</reference>
<dbReference type="Gene3D" id="3.60.130.10">
    <property type="entry name" value="Clavaminate synthase-like"/>
    <property type="match status" value="1"/>
</dbReference>
<comment type="caution">
    <text evidence="3">The sequence shown here is derived from an EMBL/GenBank/DDBJ whole genome shotgun (WGS) entry which is preliminary data.</text>
</comment>
<keyword evidence="4" id="KW-1185">Reference proteome</keyword>
<name>A0A812UCI4_9DINO</name>
<sequence>MLSAASSRLARRLHPAHGLRRFLGGGVEHERTVTLRWPDGREAGAFLPKFLRENTIEAWDSSSKQRLDFCVPLDLQVQEMAPVEFTSPEYSGPAFRLQFSDGHVGHFPPPPPTDAMWSRELRHQNKVLWGSEEASTIRGELTDSGGHLRFEWKDLEDRNSSAARRWIEAMHTHGLTLVTGMPVSMDAPSDGLHRFAETLGTFLAPSVYGQTFQIKSVTSPNNLAYSNLGLQMHTDLPFNEQPPGIQLFNCLQQAEEGGESIAMDGFAAAESLRQQDPEAFQTLCEHLIGFQDVTSDWFLSAQHPTFELEPAPATGSAVPRLQRVNFNERARDSWRHWNPASLKQAERVYEALLKYERLVEEHSRYVSLRLMPGEMVCTDNWRVMHSRSSFLGSRFFVGGYLDWDAVRARWRRLSNTFETQWREVATPTSTGGRPSMGR</sequence>
<accession>A0A812UCI4</accession>
<dbReference type="EMBL" id="CAJNDS010002669">
    <property type="protein sequence ID" value="CAE7561302.1"/>
    <property type="molecule type" value="Genomic_DNA"/>
</dbReference>
<dbReference type="PANTHER" id="PTHR10696:SF33">
    <property type="entry name" value="GAMMA-BUTYROBETAINE DIOXYGENASE"/>
    <property type="match status" value="1"/>
</dbReference>
<dbReference type="GO" id="GO:0005739">
    <property type="term" value="C:mitochondrion"/>
    <property type="evidence" value="ECO:0007669"/>
    <property type="project" value="TreeGrafter"/>
</dbReference>
<dbReference type="GO" id="GO:0016491">
    <property type="term" value="F:oxidoreductase activity"/>
    <property type="evidence" value="ECO:0007669"/>
    <property type="project" value="UniProtKB-KW"/>
</dbReference>
<dbReference type="OrthoDB" id="406634at2759"/>
<proteinExistence type="predicted"/>
<evidence type="ECO:0000256" key="1">
    <source>
        <dbReference type="ARBA" id="ARBA00023002"/>
    </source>
</evidence>
<dbReference type="GO" id="GO:0045329">
    <property type="term" value="P:carnitine biosynthetic process"/>
    <property type="evidence" value="ECO:0007669"/>
    <property type="project" value="TreeGrafter"/>
</dbReference>
<evidence type="ECO:0000313" key="4">
    <source>
        <dbReference type="Proteomes" id="UP000604046"/>
    </source>
</evidence>
<organism evidence="3 4">
    <name type="scientific">Symbiodinium natans</name>
    <dbReference type="NCBI Taxonomy" id="878477"/>
    <lineage>
        <taxon>Eukaryota</taxon>
        <taxon>Sar</taxon>
        <taxon>Alveolata</taxon>
        <taxon>Dinophyceae</taxon>
        <taxon>Suessiales</taxon>
        <taxon>Symbiodiniaceae</taxon>
        <taxon>Symbiodinium</taxon>
    </lineage>
</organism>
<dbReference type="SUPFAM" id="SSF51197">
    <property type="entry name" value="Clavaminate synthase-like"/>
    <property type="match status" value="1"/>
</dbReference>
<evidence type="ECO:0000313" key="3">
    <source>
        <dbReference type="EMBL" id="CAE7561302.1"/>
    </source>
</evidence>
<dbReference type="InterPro" id="IPR003819">
    <property type="entry name" value="TauD/TfdA-like"/>
</dbReference>
<gene>
    <name evidence="3" type="primary">BBOX1</name>
    <name evidence="3" type="ORF">SNAT2548_LOCUS31665</name>
</gene>
<dbReference type="InterPro" id="IPR042098">
    <property type="entry name" value="TauD-like_sf"/>
</dbReference>
<dbReference type="AlphaFoldDB" id="A0A812UCI4"/>
<feature type="domain" description="TauD/TfdA-like" evidence="2">
    <location>
        <begin position="149"/>
        <end position="394"/>
    </location>
</feature>
<dbReference type="InterPro" id="IPR050411">
    <property type="entry name" value="AlphaKG_dependent_hydroxylases"/>
</dbReference>
<dbReference type="Proteomes" id="UP000604046">
    <property type="component" value="Unassembled WGS sequence"/>
</dbReference>
<keyword evidence="1" id="KW-0560">Oxidoreductase</keyword>
<evidence type="ECO:0000259" key="2">
    <source>
        <dbReference type="Pfam" id="PF02668"/>
    </source>
</evidence>
<dbReference type="Pfam" id="PF02668">
    <property type="entry name" value="TauD"/>
    <property type="match status" value="1"/>
</dbReference>